<evidence type="ECO:0000256" key="4">
    <source>
        <dbReference type="SAM" id="MobiDB-lite"/>
    </source>
</evidence>
<feature type="region of interest" description="Disordered" evidence="4">
    <location>
        <begin position="1330"/>
        <end position="1367"/>
    </location>
</feature>
<dbReference type="Proteomes" id="UP001178507">
    <property type="component" value="Unassembled WGS sequence"/>
</dbReference>
<feature type="compositionally biased region" description="Basic and acidic residues" evidence="4">
    <location>
        <begin position="1176"/>
        <end position="1196"/>
    </location>
</feature>
<dbReference type="CDD" id="cd06257">
    <property type="entry name" value="DnaJ"/>
    <property type="match status" value="1"/>
</dbReference>
<feature type="region of interest" description="Disordered" evidence="4">
    <location>
        <begin position="1"/>
        <end position="27"/>
    </location>
</feature>
<dbReference type="PANTHER" id="PTHR24198">
    <property type="entry name" value="ANKYRIN REPEAT AND PROTEIN KINASE DOMAIN-CONTAINING PROTEIN"/>
    <property type="match status" value="1"/>
</dbReference>
<gene>
    <name evidence="6" type="ORF">EVOR1521_LOCUS14656</name>
</gene>
<feature type="compositionally biased region" description="Basic and acidic residues" evidence="4">
    <location>
        <begin position="1338"/>
        <end position="1347"/>
    </location>
</feature>
<feature type="repeat" description="ANK" evidence="3">
    <location>
        <begin position="54"/>
        <end position="79"/>
    </location>
</feature>
<feature type="domain" description="J" evidence="5">
    <location>
        <begin position="261"/>
        <end position="318"/>
    </location>
</feature>
<dbReference type="SUPFAM" id="SSF46565">
    <property type="entry name" value="Chaperone J-domain"/>
    <property type="match status" value="1"/>
</dbReference>
<evidence type="ECO:0000313" key="6">
    <source>
        <dbReference type="EMBL" id="CAJ1388906.1"/>
    </source>
</evidence>
<evidence type="ECO:0000256" key="1">
    <source>
        <dbReference type="ARBA" id="ARBA00022737"/>
    </source>
</evidence>
<evidence type="ECO:0000313" key="7">
    <source>
        <dbReference type="Proteomes" id="UP001178507"/>
    </source>
</evidence>
<dbReference type="SMART" id="SM00248">
    <property type="entry name" value="ANK"/>
    <property type="match status" value="5"/>
</dbReference>
<dbReference type="InterPro" id="IPR036869">
    <property type="entry name" value="J_dom_sf"/>
</dbReference>
<dbReference type="Pfam" id="PF00023">
    <property type="entry name" value="Ank"/>
    <property type="match status" value="2"/>
</dbReference>
<dbReference type="InterPro" id="IPR001623">
    <property type="entry name" value="DnaJ_domain"/>
</dbReference>
<dbReference type="Gene3D" id="1.10.287.110">
    <property type="entry name" value="DnaJ domain"/>
    <property type="match status" value="1"/>
</dbReference>
<keyword evidence="2 3" id="KW-0040">ANK repeat</keyword>
<dbReference type="EMBL" id="CAUJNA010001779">
    <property type="protein sequence ID" value="CAJ1388906.1"/>
    <property type="molecule type" value="Genomic_DNA"/>
</dbReference>
<dbReference type="InterPro" id="IPR002110">
    <property type="entry name" value="Ankyrin_rpt"/>
</dbReference>
<accession>A0AA36N349</accession>
<dbReference type="PROSITE" id="PS50088">
    <property type="entry name" value="ANK_REPEAT"/>
    <property type="match status" value="2"/>
</dbReference>
<comment type="caution">
    <text evidence="6">The sequence shown here is derived from an EMBL/GenBank/DDBJ whole genome shotgun (WGS) entry which is preliminary data.</text>
</comment>
<dbReference type="Gene3D" id="1.25.40.20">
    <property type="entry name" value="Ankyrin repeat-containing domain"/>
    <property type="match status" value="4"/>
</dbReference>
<evidence type="ECO:0000256" key="2">
    <source>
        <dbReference type="ARBA" id="ARBA00023043"/>
    </source>
</evidence>
<keyword evidence="1" id="KW-0677">Repeat</keyword>
<feature type="region of interest" description="Disordered" evidence="4">
    <location>
        <begin position="1132"/>
        <end position="1199"/>
    </location>
</feature>
<proteinExistence type="predicted"/>
<name>A0AA36N349_9DINO</name>
<reference evidence="6" key="1">
    <citation type="submission" date="2023-08" db="EMBL/GenBank/DDBJ databases">
        <authorList>
            <person name="Chen Y."/>
            <person name="Shah S."/>
            <person name="Dougan E. K."/>
            <person name="Thang M."/>
            <person name="Chan C."/>
        </authorList>
    </citation>
    <scope>NUCLEOTIDE SEQUENCE</scope>
</reference>
<feature type="repeat" description="ANK" evidence="3">
    <location>
        <begin position="88"/>
        <end position="120"/>
    </location>
</feature>
<dbReference type="Pfam" id="PF12796">
    <property type="entry name" value="Ank_2"/>
    <property type="match status" value="1"/>
</dbReference>
<protein>
    <recommendedName>
        <fullName evidence="5">J domain-containing protein</fullName>
    </recommendedName>
</protein>
<dbReference type="InterPro" id="IPR036770">
    <property type="entry name" value="Ankyrin_rpt-contain_sf"/>
</dbReference>
<dbReference type="PROSITE" id="PS50297">
    <property type="entry name" value="ANK_REP_REGION"/>
    <property type="match status" value="2"/>
</dbReference>
<keyword evidence="7" id="KW-1185">Reference proteome</keyword>
<sequence length="1430" mass="159252">MWGLSHGCFSPERQTHPGRKGAKESPGITAAQRGDLQALQQLPAEELLAARDHNGCSALHWAAGNGHLAVCEFLLQLDAAGIAATTWNQRTALHYAARNGRLEVCRWLVAAKSDANALARDEVSPLQLAVWQNHLDTCRWFVEAHADPLQRNRFGCSVAHWLSQAPRERAGRDGQDLIPLAEWLKSRGCDFAAVQEHGHNCLHKAAWAGHLELCRWLRDTCGLRDALQDHAGNFAADLAEMAGHQRLQAWLRSECSAARSISCAKLGLPEDADPAAIREAYLRLVRTVHPDSPLRLSEGYDEFSALHEAYRHLTKDQGQGNQSNPRHQERLMLQWDSQEPGFESEAQMFKSRLLTVVGEFGDKGLPLSSLRKKYAQVWSGAALPAPTSFGLRKGCGLLEMLRHVAGDVLRVEMHARGQDPVLHADSTESKAVSWGAAGACEARKFAEDLMKLLRSGEVDEDLRCAMWENSRQEDLLECLRDGVRGRDPLEDKADHAAHQKDKDWWTPLHWAAQDGHERLAEKLLALRVSTAAVTKLLVLQPHAMDDALKAEIIAVRCDEGLQINRKCQVILSKLQAAGLLWEQKVKPVQLLVHPSNRSGAMLNSFDMHAKGAMVLTMGCLVDKLSDSLAFEMAKEPGQKQTQLQANLELVSASENKIAPVLSTERYLTVACSHVGMFLKTVAAGTCSTEHEELARVNNGLLTLDSLLSKYADPVLEALIKEGWTWTVISAEVEEHLEWLPGFLQGSLNTSQQVASTPTEMEQAMSLAFWYSRSKDLDVAIAQTAACMPLRAHYVPMIAQWVAKYGGGEEFPLVKLAESISADKLEVRYSWRRLLSKTDVDKLKGQAFGSMVSKAELLLVNAWNLASKTPCLAWDKKCLALGRFMCRLVLFMLNKQAKGREKKSYDSLEQINTLFSEDWSAMVKDGKIAPAALAASGAASSGSKPPVPLQNTADPKFIAMSANPHLEVGKCYTNAKYPGQIFKFTEMQASFAKMTHAPLFGSPVTVDVQHDELKTWKVCYSKEPALIDGSILTKMQPANSEQLQVDKAKAVLQTAIYDLYLEQPALESSKPEIAKLVCGSSCRLPKNASLANGAKMQELKAKRLAAWQNVCLEEAEQESFAELVARLQVAGPEPDMEAMENTGTSPVATDAAEEDKAAKAEEEMADATETEVAPAKKSQEESWPEQEKGQEESRPEQEEGWVWKEGQWAWCMGRQEWAWLKSQWVWLEEQVAWAQPQWVWPSGAGDWVWRDAMWVQLQAPEDKPYPTERGWQPHAGMIMPQEWQGQWFVPPSPASGEEEDPSSQAVQDEVMEDYGSEEGKAKSFLEVLRMQEEAEEEERAAKRQKFTEKSTGSNPQKPNANQIYPQDKKKINRGSGWKMKTVPLVAHVMNEDWGQAKAAARSMYDEAAMQPWVDKYMQQMSTFGRSDRWKA</sequence>
<dbReference type="PROSITE" id="PS50076">
    <property type="entry name" value="DNAJ_2"/>
    <property type="match status" value="1"/>
</dbReference>
<dbReference type="PANTHER" id="PTHR24198:SF165">
    <property type="entry name" value="ANKYRIN REPEAT-CONTAINING PROTEIN-RELATED"/>
    <property type="match status" value="1"/>
</dbReference>
<evidence type="ECO:0000259" key="5">
    <source>
        <dbReference type="PROSITE" id="PS50076"/>
    </source>
</evidence>
<feature type="compositionally biased region" description="Polar residues" evidence="4">
    <location>
        <begin position="1348"/>
        <end position="1363"/>
    </location>
</feature>
<dbReference type="SUPFAM" id="SSF48403">
    <property type="entry name" value="Ankyrin repeat"/>
    <property type="match status" value="2"/>
</dbReference>
<evidence type="ECO:0000256" key="3">
    <source>
        <dbReference type="PROSITE-ProRule" id="PRU00023"/>
    </source>
</evidence>
<organism evidence="6 7">
    <name type="scientific">Effrenium voratum</name>
    <dbReference type="NCBI Taxonomy" id="2562239"/>
    <lineage>
        <taxon>Eukaryota</taxon>
        <taxon>Sar</taxon>
        <taxon>Alveolata</taxon>
        <taxon>Dinophyceae</taxon>
        <taxon>Suessiales</taxon>
        <taxon>Symbiodiniaceae</taxon>
        <taxon>Effrenium</taxon>
    </lineage>
</organism>
<dbReference type="Pfam" id="PF00226">
    <property type="entry name" value="DnaJ"/>
    <property type="match status" value="1"/>
</dbReference>